<dbReference type="RefSeq" id="WP_202937413.1">
    <property type="nucleotide sequence ID" value="NZ_JARQTR010000003.1"/>
</dbReference>
<dbReference type="EMBL" id="JARQTX010000006">
    <property type="protein sequence ID" value="MDG2945858.1"/>
    <property type="molecule type" value="Genomic_DNA"/>
</dbReference>
<dbReference type="PANTHER" id="PTHR48094:SF20">
    <property type="entry name" value="PROTEIN_NUCLEIC ACID DEGLYCASE 1"/>
    <property type="match status" value="1"/>
</dbReference>
<dbReference type="InterPro" id="IPR002818">
    <property type="entry name" value="DJ-1/PfpI"/>
</dbReference>
<evidence type="ECO:0000313" key="7">
    <source>
        <dbReference type="EMBL" id="MDG2945858.1"/>
    </source>
</evidence>
<evidence type="ECO:0000313" key="8">
    <source>
        <dbReference type="Proteomes" id="UP001216057"/>
    </source>
</evidence>
<dbReference type="NCBIfam" id="NF003168">
    <property type="entry name" value="PRK04155.1"/>
    <property type="match status" value="1"/>
</dbReference>
<evidence type="ECO:0000256" key="1">
    <source>
        <dbReference type="ARBA" id="ARBA00022490"/>
    </source>
</evidence>
<evidence type="ECO:0000256" key="4">
    <source>
        <dbReference type="ARBA" id="ARBA00023016"/>
    </source>
</evidence>
<evidence type="ECO:0000256" key="3">
    <source>
        <dbReference type="ARBA" id="ARBA00022801"/>
    </source>
</evidence>
<keyword evidence="2" id="KW-0227">DNA damage</keyword>
<evidence type="ECO:0000256" key="5">
    <source>
        <dbReference type="ARBA" id="ARBA00023204"/>
    </source>
</evidence>
<keyword evidence="3 7" id="KW-0378">Hydrolase</keyword>
<dbReference type="Proteomes" id="UP001216057">
    <property type="component" value="Unassembled WGS sequence"/>
</dbReference>
<keyword evidence="1" id="KW-0963">Cytoplasm</keyword>
<keyword evidence="8" id="KW-1185">Reference proteome</keyword>
<dbReference type="PIRSF" id="PIRSF037798">
    <property type="entry name" value="Chaperone_HchA"/>
    <property type="match status" value="1"/>
</dbReference>
<feature type="domain" description="DJ-1/PfpI" evidence="6">
    <location>
        <begin position="75"/>
        <end position="196"/>
    </location>
</feature>
<protein>
    <submittedName>
        <fullName evidence="7">Protein deglycase HchA</fullName>
        <ecNumber evidence="7">3.5.1.124</ecNumber>
    </submittedName>
</protein>
<dbReference type="Gene3D" id="3.40.50.880">
    <property type="match status" value="1"/>
</dbReference>
<organism evidence="7 8">
    <name type="scientific">Exercitatus varius</name>
    <dbReference type="NCBI Taxonomy" id="67857"/>
    <lineage>
        <taxon>Bacteria</taxon>
        <taxon>Pseudomonadati</taxon>
        <taxon>Pseudomonadota</taxon>
        <taxon>Gammaproteobacteria</taxon>
        <taxon>Pasteurellales</taxon>
        <taxon>Pasteurellaceae</taxon>
        <taxon>Exercitatus</taxon>
    </lineage>
</organism>
<evidence type="ECO:0000259" key="6">
    <source>
        <dbReference type="Pfam" id="PF01965"/>
    </source>
</evidence>
<proteinExistence type="predicted"/>
<dbReference type="EC" id="3.5.1.124" evidence="7"/>
<dbReference type="InterPro" id="IPR050325">
    <property type="entry name" value="Prot/Nucl_acid_deglycase"/>
</dbReference>
<dbReference type="Pfam" id="PF01965">
    <property type="entry name" value="DJ-1_PfpI"/>
    <property type="match status" value="1"/>
</dbReference>
<name>A0ABT6ETI4_9PAST</name>
<dbReference type="InterPro" id="IPR029062">
    <property type="entry name" value="Class_I_gatase-like"/>
</dbReference>
<comment type="caution">
    <text evidence="7">The sequence shown here is derived from an EMBL/GenBank/DDBJ whole genome shotgun (WGS) entry which is preliminary data.</text>
</comment>
<keyword evidence="5" id="KW-0234">DNA repair</keyword>
<dbReference type="SUPFAM" id="SSF52317">
    <property type="entry name" value="Class I glutamine amidotransferase-like"/>
    <property type="match status" value="1"/>
</dbReference>
<sequence>MTELNKQPVPDRAEHNAFFPSDYSLSLYTTKVSDFDGFKFEKAYQGKKHKVLMIASDERYLEMKNGKLFSTGNHPIETLLPMLHIHHAGFEIDVATLSGNAVKLEMWAMPTEDKAVMDLYHTYLPKLQNPSKLADILADVTAENSPYLAVFIPGGHAALHAIPFSREVKSVLNWALAQDKHIITLCHGPAALLAAAADENVENYPFKDYEICVFPDALDEGANIEIGYMPGKLQWLLAEKLIQLGVKVMNEGISGQVHQDRKLLTGDSPLASNALGILAANELLKVAE</sequence>
<dbReference type="GO" id="GO:0036524">
    <property type="term" value="F:protein deglycase activity"/>
    <property type="evidence" value="ECO:0007669"/>
    <property type="project" value="UniProtKB-EC"/>
</dbReference>
<dbReference type="InterPro" id="IPR017283">
    <property type="entry name" value="HchA"/>
</dbReference>
<keyword evidence="4" id="KW-0346">Stress response</keyword>
<dbReference type="PANTHER" id="PTHR48094">
    <property type="entry name" value="PROTEIN/NUCLEIC ACID DEGLYCASE DJ-1-RELATED"/>
    <property type="match status" value="1"/>
</dbReference>
<gene>
    <name evidence="7" type="primary">hchA</name>
    <name evidence="7" type="ORF">P7M32_05370</name>
</gene>
<evidence type="ECO:0000256" key="2">
    <source>
        <dbReference type="ARBA" id="ARBA00022763"/>
    </source>
</evidence>
<accession>A0ABT6ETI4</accession>
<reference evidence="7 8" key="1">
    <citation type="submission" date="2023-03" db="EMBL/GenBank/DDBJ databases">
        <title>Classification of Bisgaard taxon 6 and taxon 10 as Exercitatus varius gen. nov., spec. nov.</title>
        <authorList>
            <person name="Christensen H."/>
        </authorList>
    </citation>
    <scope>NUCLEOTIDE SEQUENCE [LARGE SCALE GENOMIC DNA]</scope>
    <source>
        <strain evidence="7 8">23350_01</strain>
    </source>
</reference>